<feature type="domain" description="DUF11" evidence="4">
    <location>
        <begin position="1546"/>
        <end position="1652"/>
    </location>
</feature>
<feature type="domain" description="DUF11" evidence="4">
    <location>
        <begin position="3575"/>
        <end position="3695"/>
    </location>
</feature>
<feature type="domain" description="DUF11" evidence="4">
    <location>
        <begin position="3057"/>
        <end position="3186"/>
    </location>
</feature>
<feature type="domain" description="DUF11" evidence="4">
    <location>
        <begin position="3448"/>
        <end position="3568"/>
    </location>
</feature>
<dbReference type="Proteomes" id="UP000594468">
    <property type="component" value="Chromosome"/>
</dbReference>
<dbReference type="Gene3D" id="2.60.40.10">
    <property type="entry name" value="Immunoglobulins"/>
    <property type="match status" value="1"/>
</dbReference>
<feature type="domain" description="DUF11" evidence="4">
    <location>
        <begin position="2933"/>
        <end position="3050"/>
    </location>
</feature>
<sequence length="4258" mass="439818">MHKRSMVISALIAVVMAFVTTGVVMAAPAATVTIGGGGDIFIGTSSIELSATFDNTAAAGSANIGYGPFIDIYFPVNGADGAANTSLPLDGIDYIADSATYLGISVTEVIQVFPDSPLGENGCGPTQSWVEHPYAVETNFDPVTVCGIPGDKLVTFQLPFGSFTPEQPPATVEFQASLHDYADLAQPLTLRAQGGFQFGNDPLDNPCCDPSIPTTRPYDATTFPNTGTITPTLLEIEKEYNGPEDETATGPNYSRSYTVTVTAAPDQTIEDLDVFDYLDDNVVITGVNAPGSSSITIGGVAAVFPIGPLTNNGTTNELIVNYASMQDTVSFTISFYVPLRDAAGNPVVSSSTGSDGTTENRAFALGDWDPLDPRDAGATDNALAGNASCPGCPPLVTHEDSPMVIQKTVTNLTDSANTPGDVLEYTLDIQLSDFFALDDVEIFDVISDGQRITGPPQIIFFQHGTPSNRAIDAAYYEIREYFTGGADSLPDPDVTAIAGDTVLYIDLSGEVEDSTSFTELLGGCVPAGGTGGGDPDCSPNLGATSATIRYQTTIQDAFTDQFPSNDASVDEGDTLMNTVEIRPGVVLDTATLAPTGGSYDAGDNSGAEVEIVTGTLEKTIYGIREPASGNVNLSPGSSPQIRPGDEIIFRLRYTMPSTDFENFILSDYLPLPVMDANEIVAFDDVISDGGTSVGTGIPAAGRAMWGPTPGQTNFAAHRATLGTPLENGMTVPTLIVPGGTIPISCDGGTISAEENSVAFCFGDFDDPTNTDSIVDILFSVTVSNQSFADGLFLTNFAQSGTGSTNAGTSSNDEIIGFELREPILQIKKGIIDSTNPNEDFSSQTTPSGTTFADAGTGGAPFTGSIETSEGGGSGNVDGALDADASGLDANDTVRYAVTIQNTGGSGAFDIKLTDSLPTGLVCNPANLNLSVTLGDGTSVAYTTPSGNDCDFFINFDGDTDDGIELIDPSAGTPVCQHPGVDPALAVIIVTYDLVIDTSVASGDEIINTATLTNYAATDGGPNFLGNDPSNYPDDDASITIEGNLEKTIVSTSDTDSSDVEDGTVGNERPVLIGEVITYSISHDIPEGTTTNLQFRDNLPDGLTFAGNATVTFDSDTGISSSDAGIGTGGPIPAGNITGGTVSGEDVTFSLGTISNSDNDDDAESVTVTFDAVVVDIPANQAGVQLVNDATLFINSNEIITSETRTVEIIEPDVDITKVNDVTGVDVDAGDTVEFTLTVENTGTSPAYNIEITDTLPAIGASYLTFSALDASTSTCDDLVGWSIDTASPPAVNFTLDRLANGDDCTIIYSAIVPSEATPGETYTNTVEVTSFDSRDNPADPGNRNYTGGSDSSDITTPDITIAKSSLATSEDHTDPGDTRTGTSNATEIPLAIGEIIRFRLEVTLIEGEHENLTIADNLPTGLDAIYDSAFTVTIPASVTVPTAGLTSGTTTSIYNDDGTEAVAGLNTGNPGNISLRFNGTTTNADTNNGTDEIIVVEFNALLLNSTAASNDRGEQRDNSATVNEGGGQSTGTSNVVNTRIREPLVTVDKVASPTSGDAGDTITFTLTISNDNNAYGATAYNLNVVDVLPANYSDVTVTSIPSGATDNSSGNTIDVVIPSLAQNASVTITYTADIILNVAPADVVTNTADLTWTSLPGNFGTDDGTGGNNTGSSLADLDSDQGGGYDSGEDGGERTGSATNANDYNDSDSADVTVDNVAPVKALFATSEGHTSEAFDGSSGNERPVAIGEVVTFQLTTGIPEGVSQDVVLSDVLVPGLSFIDGTVTVYTNSASSMDFADITGTIPTTPTGLAVPADGDGAPTNAGTYRYDAATRTLEINLGDITNQDDDADDEQVIVLFNVVVANDTVTGDTNSNGVNDLGDIWANVFSASVAGNTPVNSNPVSVVVEEPQPTITKTINAALSNPATGPYDAGDTVVYDIVVSNPSTANIIDAFELDIVDDVDANLNLTNPIAFIGTINGTPTDNSDYLPVSGDGDGQSVIVSIDQLEPGESLTIRVTTTVLATVTDGQIIANQSDLTWTSLPGDQGTSNQTPGDSGDSDGERNGSGGTNDYSDTDTVNFTVGGTYTAEKSITATSETHTDDSGLPNTGAGNVPVVVGEVLRYRLVTGLAEGTNHNLSLSDQLSMIGSNPLITPIFDDTFTVTFQGVGAGLITSSTYGASLEAANGSTVSLFDAGGTPQFASLVDYSASTNLLELNFGDLVNADNDSGVEYLIVDFNVVVMNNADVNLSDIIANNYVVISDDVSNNPITRVTSNTVNAVVQEPGVSLTKSINATLSNPATTGPYDAGDTVVYDIVVSNPTGTNIADAFDLNIVDGIDANLDLTNPIAFVGTITGSSTDNSDYTAPGQSVDVTVSQLAPGESLTIRVTTTVRNTVTLAQVIANQADVTYTSLPGTGTASNPTGSTTPGTNGAPNGERDGSGSVNDYTDTDNVDFTVGGPVDAAKSIAGTSVVGTDDTTTDTSGDPRPVAIGELVTYRLVTGLPESTSTTLQLSDILADGIEYEANSARVSYLADNAPTFAADFSGIQNETTPTFVFPASRINFDTGSRELTFDFGAVVNNDGDSNTENIIVEFDVRVVDDTLINNLGDIWSNSYDVIIDEGLPSEIITPSADVYIEVVEPAPTLTKSFSSAETGLGSTVTMTLVASNLATDGANAPIYDVNVTDVLDDWLHVTDVDVSFNTEATAFGSSATDNSVITPGYATGVTDNIAVLIDGLPVDGVATITVTLVVDPNGDSLQLPRTINNIANLAGDSLPGEDTVDRDYTDSDTADLDIYVPVLLVSKTDSADPVNAGDTLNYTITIENPGTPNYSATQVVFTDELPTGYQVTLVVPSQGTCSPIVGGILTCNLGTIASGGNATVTINGRVGATVVDGAVLNNVAYVTSQEGVNGNDGNDTPDDGDDARAEEETTIGRDVDLEIEKTVNDSTPNEGDLITYTLLVTNNGPSDAANVVVTDTLPIGVTYTTFTPNTLPCAFAPNTLTCTFPMLDAGDFVEIGIRARVGAGTSGTTITNTASVTSDEPEIDTSNNSDDVDINVDEVDLAVTKSVNNTSPAEGGTIIYSVTVINNGPAPATGVTVTDDLNALNGVTYVSDNAATLINSASTPTSYNSATGAWTIGQLNAGASLTLQIAATVDIGAGSLTQPLVNTAAVSGVDQPDSDNTNDSDDASISVDGVDLSLEKVVDRNVVDEGETITYGIIVTNESSIVATNVVVTDDLFAVPVTYISHVAPTGTTYNPTTGEWSIPSIPGLGNLRLNITVSVNGGTAGTQFPNEAEITSLDQVDGDDTNDSDDEIVRVRATDVQVTKSVDNPTAAEGDTVVYSISVTNNGPSRATNITVEDNLPTGLTYVSDNAATLIDSATNVTTYNPATGVWSVGLLNAGSSLTLEITTTINAGTTGTTLNNTATITNVEEGDTNPANDDDSATIAVSGLDLSLTKAVDNPAPNVGDTVVYHIVVVNNGPANATGVVVTDDFNTLPGLSYISDNSASSSTTYNSATGEWTIGNLASGATIDLFISAQVQASAVGTAVTNTAAITDVDQPDSNPTNNEDDAVIGVGTLDIEVEKVVDNPAPSTGDNVTYTITVTNNGPSNATGIILDENLPLDGVSLTYVSDTPSQGTFTPVPAGSTWTVGNLASGASATLQLTVMVNITDGSIVNTASLNSVDQPDSNPDNNTDTATIVLGGTDLAVDKTVDNTTPEQGGSVTYTIVATNNGPVDATNVVVVDILPPGITYISDNAATVNNSVGSPTSFDPGTGNWTIGELNNGESLSLQIAVTVDVNGGSVRNTAEISGDQPDSNPDNDIDDAIISVDGADLSLTKSVNTSTPQVGQDIVYTLTVSNSGPSTAFNVEVTDTLPGDVTYNGDHVASQGTFDGSLWVVGQLNAGQSASLQMTVRVTGNTGNTTNIAEVTRSDQPDPDSTPGNGNTTEDDYAASNFAFDPPFGRKVFDDNGLPLLEWRIEWVNPGTQPLAITVVDPIPDGTTYEPGSLTCTSPSGILTVNRCAYNAGNDSVVFEGVLFPDPGATPDDITAANNRLIMTFLVDVDDDVEEVNNEAMLNAITGDTVSTSNVWRRPEEPAPDDDGGADTPAQEANIRINKSAYPAIAFPGEELAWIIEVANDSGVDAYNVRVTDSIPAQLTIINTIYGEGSVTVNDHDVTWQLGTVPAGASYSLRIVTRVPADLNEPVANTAYLSGDNISPQESQAVAAIVEQLPATGETPLWSFFLKVLGPGVIVALVSWLFLRR</sequence>
<reference evidence="5 6" key="1">
    <citation type="submission" date="2020-02" db="EMBL/GenBank/DDBJ databases">
        <authorList>
            <person name="Zheng R.K."/>
            <person name="Sun C.M."/>
        </authorList>
    </citation>
    <scope>NUCLEOTIDE SEQUENCE [LARGE SCALE GENOMIC DNA]</scope>
    <source>
        <strain evidence="6">rifampicinis</strain>
    </source>
</reference>
<dbReference type="NCBIfam" id="TIGR01451">
    <property type="entry name" value="B_ant_repeat"/>
    <property type="match status" value="12"/>
</dbReference>
<dbReference type="Gene3D" id="2.60.40.1170">
    <property type="entry name" value="Mu homology domain, subdomain B"/>
    <property type="match status" value="1"/>
</dbReference>
<organism evidence="5 6">
    <name type="scientific">Phototrophicus methaneseepsis</name>
    <dbReference type="NCBI Taxonomy" id="2710758"/>
    <lineage>
        <taxon>Bacteria</taxon>
        <taxon>Bacillati</taxon>
        <taxon>Chloroflexota</taxon>
        <taxon>Candidatus Thermofontia</taxon>
        <taxon>Phototrophicales</taxon>
        <taxon>Phototrophicaceae</taxon>
        <taxon>Phototrophicus</taxon>
    </lineage>
</organism>
<accession>A0A7S8ECW8</accession>
<keyword evidence="6" id="KW-1185">Reference proteome</keyword>
<evidence type="ECO:0000256" key="3">
    <source>
        <dbReference type="SAM" id="SignalP"/>
    </source>
</evidence>
<keyword evidence="2" id="KW-0472">Membrane</keyword>
<gene>
    <name evidence="5" type="ORF">G4Y79_09680</name>
</gene>
<feature type="chain" id="PRO_5032714192" evidence="3">
    <location>
        <begin position="27"/>
        <end position="4258"/>
    </location>
</feature>
<protein>
    <submittedName>
        <fullName evidence="5">DUF11 domain-containing protein</fullName>
    </submittedName>
</protein>
<keyword evidence="2" id="KW-0812">Transmembrane</keyword>
<dbReference type="InterPro" id="IPR047589">
    <property type="entry name" value="DUF11_rpt"/>
</dbReference>
<feature type="region of interest" description="Disordered" evidence="1">
    <location>
        <begin position="2902"/>
        <end position="2927"/>
    </location>
</feature>
<dbReference type="InterPro" id="IPR013783">
    <property type="entry name" value="Ig-like_fold"/>
</dbReference>
<dbReference type="PANTHER" id="PTHR34819:SF3">
    <property type="entry name" value="CELL SURFACE PROTEIN"/>
    <property type="match status" value="1"/>
</dbReference>
<name>A0A7S8ECW8_9CHLR</name>
<feature type="domain" description="DUF11" evidence="4">
    <location>
        <begin position="3829"/>
        <end position="3936"/>
    </location>
</feature>
<evidence type="ECO:0000313" key="5">
    <source>
        <dbReference type="EMBL" id="QPC84626.1"/>
    </source>
</evidence>
<feature type="region of interest" description="Disordered" evidence="1">
    <location>
        <begin position="1509"/>
        <end position="1535"/>
    </location>
</feature>
<feature type="region of interest" description="Disordered" evidence="1">
    <location>
        <begin position="832"/>
        <end position="876"/>
    </location>
</feature>
<feature type="domain" description="DUF11" evidence="4">
    <location>
        <begin position="1212"/>
        <end position="1336"/>
    </location>
</feature>
<keyword evidence="2" id="KW-1133">Transmembrane helix</keyword>
<dbReference type="InterPro" id="IPR026466">
    <property type="entry name" value="Fim_isopep_form_D2_dom"/>
</dbReference>
<feature type="region of interest" description="Disordered" evidence="1">
    <location>
        <begin position="1328"/>
        <end position="1384"/>
    </location>
</feature>
<feature type="signal peptide" evidence="3">
    <location>
        <begin position="1"/>
        <end position="26"/>
    </location>
</feature>
<dbReference type="InterPro" id="IPR001434">
    <property type="entry name" value="OmcB-like_DUF11"/>
</dbReference>
<dbReference type="RefSeq" id="WP_195172689.1">
    <property type="nucleotide sequence ID" value="NZ_CP062983.1"/>
</dbReference>
<feature type="domain" description="DUF11" evidence="4">
    <location>
        <begin position="3701"/>
        <end position="3821"/>
    </location>
</feature>
<feature type="domain" description="DUF11" evidence="4">
    <location>
        <begin position="2796"/>
        <end position="2913"/>
    </location>
</feature>
<dbReference type="PANTHER" id="PTHR34819">
    <property type="entry name" value="LARGE CYSTEINE-RICH PERIPLASMIC PROTEIN OMCB"/>
    <property type="match status" value="1"/>
</dbReference>
<dbReference type="InterPro" id="IPR051172">
    <property type="entry name" value="Chlamydia_OmcB"/>
</dbReference>
<proteinExistence type="predicted"/>
<feature type="compositionally biased region" description="Low complexity" evidence="1">
    <location>
        <begin position="2466"/>
        <end position="2482"/>
    </location>
</feature>
<feature type="compositionally biased region" description="Polar residues" evidence="1">
    <location>
        <begin position="1343"/>
        <end position="1368"/>
    </location>
</feature>
<dbReference type="Pfam" id="PF01345">
    <property type="entry name" value="DUF11"/>
    <property type="match status" value="12"/>
</dbReference>
<feature type="region of interest" description="Disordered" evidence="1">
    <location>
        <begin position="2465"/>
        <end position="2484"/>
    </location>
</feature>
<feature type="transmembrane region" description="Helical" evidence="2">
    <location>
        <begin position="4234"/>
        <end position="4256"/>
    </location>
</feature>
<dbReference type="EMBL" id="CP062983">
    <property type="protein sequence ID" value="QPC84626.1"/>
    <property type="molecule type" value="Genomic_DNA"/>
</dbReference>
<evidence type="ECO:0000256" key="2">
    <source>
        <dbReference type="SAM" id="Phobius"/>
    </source>
</evidence>
<feature type="domain" description="DUF11" evidence="4">
    <location>
        <begin position="3317"/>
        <end position="3442"/>
    </location>
</feature>
<feature type="region of interest" description="Disordered" evidence="1">
    <location>
        <begin position="2037"/>
        <end position="2079"/>
    </location>
</feature>
<feature type="compositionally biased region" description="Polar residues" evidence="1">
    <location>
        <begin position="2068"/>
        <end position="2079"/>
    </location>
</feature>
<feature type="compositionally biased region" description="Polar residues" evidence="1">
    <location>
        <begin position="2037"/>
        <end position="2053"/>
    </location>
</feature>
<feature type="compositionally biased region" description="Low complexity" evidence="1">
    <location>
        <begin position="2411"/>
        <end position="2432"/>
    </location>
</feature>
<feature type="compositionally biased region" description="Polar residues" evidence="1">
    <location>
        <begin position="832"/>
        <end position="847"/>
    </location>
</feature>
<evidence type="ECO:0000259" key="4">
    <source>
        <dbReference type="Pfam" id="PF01345"/>
    </source>
</evidence>
<dbReference type="Gene3D" id="2.60.40.3080">
    <property type="match status" value="5"/>
</dbReference>
<feature type="region of interest" description="Disordered" evidence="1">
    <location>
        <begin position="2408"/>
        <end position="2455"/>
    </location>
</feature>
<dbReference type="NCBIfam" id="TIGR04226">
    <property type="entry name" value="RrgB_K2N_iso_D2"/>
    <property type="match status" value="3"/>
</dbReference>
<feature type="region of interest" description="Disordered" evidence="1">
    <location>
        <begin position="3915"/>
        <end position="3945"/>
    </location>
</feature>
<evidence type="ECO:0000313" key="6">
    <source>
        <dbReference type="Proteomes" id="UP000594468"/>
    </source>
</evidence>
<feature type="domain" description="DUF11" evidence="4">
    <location>
        <begin position="4108"/>
        <end position="4213"/>
    </location>
</feature>
<keyword evidence="3" id="KW-0732">Signal</keyword>
<dbReference type="Gene3D" id="2.60.40.740">
    <property type="match status" value="8"/>
</dbReference>
<dbReference type="KEGG" id="pmet:G4Y79_09680"/>
<evidence type="ECO:0000256" key="1">
    <source>
        <dbReference type="SAM" id="MobiDB-lite"/>
    </source>
</evidence>
<feature type="region of interest" description="Disordered" evidence="1">
    <location>
        <begin position="1652"/>
        <end position="1711"/>
    </location>
</feature>
<feature type="region of interest" description="Disordered" evidence="1">
    <location>
        <begin position="4081"/>
        <end position="4103"/>
    </location>
</feature>
<feature type="domain" description="DUF11" evidence="4">
    <location>
        <begin position="3192"/>
        <end position="3308"/>
    </location>
</feature>